<dbReference type="CDD" id="cd00102">
    <property type="entry name" value="IPT"/>
    <property type="match status" value="1"/>
</dbReference>
<dbReference type="Pfam" id="PF01833">
    <property type="entry name" value="TIG"/>
    <property type="match status" value="2"/>
</dbReference>
<evidence type="ECO:0000259" key="1">
    <source>
        <dbReference type="SMART" id="SM00429"/>
    </source>
</evidence>
<dbReference type="Gene3D" id="2.120.10.30">
    <property type="entry name" value="TolB, C-terminal domain"/>
    <property type="match status" value="1"/>
</dbReference>
<dbReference type="InterPro" id="IPR011042">
    <property type="entry name" value="6-blade_b-propeller_TolB-like"/>
</dbReference>
<dbReference type="InterPro" id="IPR002909">
    <property type="entry name" value="IPT_dom"/>
</dbReference>
<comment type="caution">
    <text evidence="2">The sequence shown here is derived from an EMBL/GenBank/DDBJ whole genome shotgun (WGS) entry which is preliminary data.</text>
</comment>
<dbReference type="Proteomes" id="UP000622475">
    <property type="component" value="Unassembled WGS sequence"/>
</dbReference>
<accession>A0A929KV82</accession>
<dbReference type="SUPFAM" id="SSF81296">
    <property type="entry name" value="E set domains"/>
    <property type="match status" value="2"/>
</dbReference>
<dbReference type="SUPFAM" id="SSF101898">
    <property type="entry name" value="NHL repeat"/>
    <property type="match status" value="1"/>
</dbReference>
<dbReference type="SMART" id="SM00429">
    <property type="entry name" value="IPT"/>
    <property type="match status" value="2"/>
</dbReference>
<organism evidence="2 3">
    <name type="scientific">Mucilaginibacter myungsuensis</name>
    <dbReference type="NCBI Taxonomy" id="649104"/>
    <lineage>
        <taxon>Bacteria</taxon>
        <taxon>Pseudomonadati</taxon>
        <taxon>Bacteroidota</taxon>
        <taxon>Sphingobacteriia</taxon>
        <taxon>Sphingobacteriales</taxon>
        <taxon>Sphingobacteriaceae</taxon>
        <taxon>Mucilaginibacter</taxon>
    </lineage>
</organism>
<reference evidence="2" key="1">
    <citation type="submission" date="2020-10" db="EMBL/GenBank/DDBJ databases">
        <title>Mucilaginibacter mali sp. nov., isolated from rhizosphere soil of apple orchard.</title>
        <authorList>
            <person name="Lee J.-S."/>
            <person name="Kim H.S."/>
            <person name="Kim J.-S."/>
        </authorList>
    </citation>
    <scope>NUCLEOTIDE SEQUENCE</scope>
    <source>
        <strain evidence="2">KCTC 22746</strain>
    </source>
</reference>
<evidence type="ECO:0000313" key="2">
    <source>
        <dbReference type="EMBL" id="MBE9661367.1"/>
    </source>
</evidence>
<dbReference type="AlphaFoldDB" id="A0A929KV82"/>
<dbReference type="EMBL" id="JADFFL010000002">
    <property type="protein sequence ID" value="MBE9661367.1"/>
    <property type="molecule type" value="Genomic_DNA"/>
</dbReference>
<name>A0A929KV82_9SPHI</name>
<dbReference type="CDD" id="cd00603">
    <property type="entry name" value="IPT_PCSR"/>
    <property type="match status" value="1"/>
</dbReference>
<sequence>MISLSKNLNRAAYLLLASLFLTNTSCRKSDTEVIIPEVVKTIPGPTVLLATPNSGLAGTEVTITGTNFSTVLKENIVKFNGTEAVIKSATTTQLVVTAPTGGTSGTIAVKVNGKDAISIVNFTYGVYPTLTSLSPATAKPGDRITITGTNFSTVLTENKVSFNTGGAAGAEGIVVSATATQLVVEVPAAAVTGNVSVVSKLSATNLLQITITPVSQGSNISLFAPQSSNGIERFVVDARSNFYAVYNIGTFSVAGPDGVVKKTFTKADFANHAGNIVGIGKDLNGNACVAWNRYVGSKSFTTFFRIKADFTSEMIGTEVAPSQSSITMTRPFVVDSKGDVFYTDTFSVFKVENSGIDLTKRYLDGRTYPAAPYISDIQIDAAGNLYVLTKGQVSATENSQSIVKYDGNKNATTLFTVQTTTIPTSSVAPVPSTTIGEFKSFVRTPEGDIYVGDYSGNRIRKITGNNTTEIIAGSGEYGRLFGGYELTGPKLSTPVPRPLFIAYDAVKKVIYTSPYTYDKGSFVQVFAL</sequence>
<evidence type="ECO:0000313" key="3">
    <source>
        <dbReference type="Proteomes" id="UP000622475"/>
    </source>
</evidence>
<dbReference type="InterPro" id="IPR013783">
    <property type="entry name" value="Ig-like_fold"/>
</dbReference>
<dbReference type="InterPro" id="IPR014756">
    <property type="entry name" value="Ig_E-set"/>
</dbReference>
<feature type="domain" description="IPT/TIG" evidence="1">
    <location>
        <begin position="127"/>
        <end position="226"/>
    </location>
</feature>
<protein>
    <submittedName>
        <fullName evidence="2">IPT/TIG domain-containing protein</fullName>
    </submittedName>
</protein>
<gene>
    <name evidence="2" type="ORF">IRJ16_05685</name>
</gene>
<feature type="domain" description="IPT/TIG" evidence="1">
    <location>
        <begin position="44"/>
        <end position="125"/>
    </location>
</feature>
<proteinExistence type="predicted"/>
<keyword evidence="3" id="KW-1185">Reference proteome</keyword>
<dbReference type="Gene3D" id="2.60.40.10">
    <property type="entry name" value="Immunoglobulins"/>
    <property type="match status" value="2"/>
</dbReference>